<comment type="caution">
    <text evidence="1">The sequence shown here is derived from an EMBL/GenBank/DDBJ whole genome shotgun (WGS) entry which is preliminary data.</text>
</comment>
<gene>
    <name evidence="1" type="ORF">J2Z66_001793</name>
</gene>
<evidence type="ECO:0000313" key="2">
    <source>
        <dbReference type="Proteomes" id="UP001519287"/>
    </source>
</evidence>
<dbReference type="EMBL" id="JAGGLB010000004">
    <property type="protein sequence ID" value="MBP1990195.1"/>
    <property type="molecule type" value="Genomic_DNA"/>
</dbReference>
<accession>A0ABS4IRJ5</accession>
<reference evidence="1 2" key="1">
    <citation type="submission" date="2021-03" db="EMBL/GenBank/DDBJ databases">
        <title>Genomic Encyclopedia of Type Strains, Phase IV (KMG-IV): sequencing the most valuable type-strain genomes for metagenomic binning, comparative biology and taxonomic classification.</title>
        <authorList>
            <person name="Goeker M."/>
        </authorList>
    </citation>
    <scope>NUCLEOTIDE SEQUENCE [LARGE SCALE GENOMIC DNA]</scope>
    <source>
        <strain evidence="1 2">DSM 26048</strain>
    </source>
</reference>
<evidence type="ECO:0000313" key="1">
    <source>
        <dbReference type="EMBL" id="MBP1990195.1"/>
    </source>
</evidence>
<organism evidence="1 2">
    <name type="scientific">Paenibacillus eucommiae</name>
    <dbReference type="NCBI Taxonomy" id="1355755"/>
    <lineage>
        <taxon>Bacteria</taxon>
        <taxon>Bacillati</taxon>
        <taxon>Bacillota</taxon>
        <taxon>Bacilli</taxon>
        <taxon>Bacillales</taxon>
        <taxon>Paenibacillaceae</taxon>
        <taxon>Paenibacillus</taxon>
    </lineage>
</organism>
<protein>
    <submittedName>
        <fullName evidence="1">Uncharacterized protein</fullName>
    </submittedName>
</protein>
<keyword evidence="2" id="KW-1185">Reference proteome</keyword>
<name>A0ABS4IRJ5_9BACL</name>
<proteinExistence type="predicted"/>
<dbReference type="Proteomes" id="UP001519287">
    <property type="component" value="Unassembled WGS sequence"/>
</dbReference>
<dbReference type="RefSeq" id="WP_209970985.1">
    <property type="nucleotide sequence ID" value="NZ_JAGGLB010000004.1"/>
</dbReference>
<sequence length="99" mass="10831">MYTLFLRGDVVVAVKKNATPEDLTPYSPMEYVTLGSLPEGLEGNVGKVTWDEETKTVTPLPPPPDPGPTLEDKIAVLEEENINLMLAITELYELMIGGN</sequence>